<dbReference type="EMBL" id="JAUTDP010000009">
    <property type="protein sequence ID" value="KAK3396629.1"/>
    <property type="molecule type" value="Genomic_DNA"/>
</dbReference>
<evidence type="ECO:0000313" key="3">
    <source>
        <dbReference type="EMBL" id="KAK3396629.1"/>
    </source>
</evidence>
<protein>
    <submittedName>
        <fullName evidence="3">Uncharacterized protein</fullName>
    </submittedName>
</protein>
<dbReference type="Proteomes" id="UP001281003">
    <property type="component" value="Unassembled WGS sequence"/>
</dbReference>
<keyword evidence="2" id="KW-0472">Membrane</keyword>
<sequence length="309" mass="33236">MSSLTTLTLFLSTSGTSLYLVLWFLSARAASGRTTDPFIPDSTIGFSWPATGGFSTWVSCYPGASFTTQDSYWRCCYTMDDSCGLDVVTKCESSTEYYKYGTPYRCSGGLHCATATVWSYYYMEGTGPNTAWLSMGCVSTEVEHPTYYRSATYQNPPPEITSTSPPPSFSSIPMSQDPSHSTPTSTSLATTRTSSSIPVETSGSPPAPAPSSKTWIAGAVAGPVAAITALGALVFWLKRRKAKRETSESRSPAAPGPDGLTQYHEAPVQSPKGTDEVSELPLPWSAVSELPARERPVELRSPSPVYEVE</sequence>
<accession>A0AAE0PB41</accession>
<feature type="region of interest" description="Disordered" evidence="1">
    <location>
        <begin position="150"/>
        <end position="211"/>
    </location>
</feature>
<evidence type="ECO:0000256" key="1">
    <source>
        <dbReference type="SAM" id="MobiDB-lite"/>
    </source>
</evidence>
<evidence type="ECO:0000256" key="2">
    <source>
        <dbReference type="SAM" id="Phobius"/>
    </source>
</evidence>
<proteinExistence type="predicted"/>
<organism evidence="3 4">
    <name type="scientific">Sordaria brevicollis</name>
    <dbReference type="NCBI Taxonomy" id="83679"/>
    <lineage>
        <taxon>Eukaryota</taxon>
        <taxon>Fungi</taxon>
        <taxon>Dikarya</taxon>
        <taxon>Ascomycota</taxon>
        <taxon>Pezizomycotina</taxon>
        <taxon>Sordariomycetes</taxon>
        <taxon>Sordariomycetidae</taxon>
        <taxon>Sordariales</taxon>
        <taxon>Sordariaceae</taxon>
        <taxon>Sordaria</taxon>
    </lineage>
</organism>
<keyword evidence="2" id="KW-0812">Transmembrane</keyword>
<feature type="compositionally biased region" description="Pro residues" evidence="1">
    <location>
        <begin position="155"/>
        <end position="168"/>
    </location>
</feature>
<keyword evidence="2" id="KW-1133">Transmembrane helix</keyword>
<reference evidence="3" key="1">
    <citation type="journal article" date="2023" name="Mol. Phylogenet. Evol.">
        <title>Genome-scale phylogeny and comparative genomics of the fungal order Sordariales.</title>
        <authorList>
            <person name="Hensen N."/>
            <person name="Bonometti L."/>
            <person name="Westerberg I."/>
            <person name="Brannstrom I.O."/>
            <person name="Guillou S."/>
            <person name="Cros-Aarteil S."/>
            <person name="Calhoun S."/>
            <person name="Haridas S."/>
            <person name="Kuo A."/>
            <person name="Mondo S."/>
            <person name="Pangilinan J."/>
            <person name="Riley R."/>
            <person name="LaButti K."/>
            <person name="Andreopoulos B."/>
            <person name="Lipzen A."/>
            <person name="Chen C."/>
            <person name="Yan M."/>
            <person name="Daum C."/>
            <person name="Ng V."/>
            <person name="Clum A."/>
            <person name="Steindorff A."/>
            <person name="Ohm R.A."/>
            <person name="Martin F."/>
            <person name="Silar P."/>
            <person name="Natvig D.O."/>
            <person name="Lalanne C."/>
            <person name="Gautier V."/>
            <person name="Ament-Velasquez S.L."/>
            <person name="Kruys A."/>
            <person name="Hutchinson M.I."/>
            <person name="Powell A.J."/>
            <person name="Barry K."/>
            <person name="Miller A.N."/>
            <person name="Grigoriev I.V."/>
            <person name="Debuchy R."/>
            <person name="Gladieux P."/>
            <person name="Hiltunen Thoren M."/>
            <person name="Johannesson H."/>
        </authorList>
    </citation>
    <scope>NUCLEOTIDE SEQUENCE</scope>
    <source>
        <strain evidence="3">FGSC 1904</strain>
    </source>
</reference>
<name>A0AAE0PB41_SORBR</name>
<comment type="caution">
    <text evidence="3">The sequence shown here is derived from an EMBL/GenBank/DDBJ whole genome shotgun (WGS) entry which is preliminary data.</text>
</comment>
<gene>
    <name evidence="3" type="ORF">B0T20DRAFT_395138</name>
</gene>
<reference evidence="3" key="2">
    <citation type="submission" date="2023-07" db="EMBL/GenBank/DDBJ databases">
        <authorList>
            <consortium name="Lawrence Berkeley National Laboratory"/>
            <person name="Haridas S."/>
            <person name="Hensen N."/>
            <person name="Bonometti L."/>
            <person name="Westerberg I."/>
            <person name="Brannstrom I.O."/>
            <person name="Guillou S."/>
            <person name="Cros-Aarteil S."/>
            <person name="Calhoun S."/>
            <person name="Kuo A."/>
            <person name="Mondo S."/>
            <person name="Pangilinan J."/>
            <person name="Riley R."/>
            <person name="LaButti K."/>
            <person name="Andreopoulos B."/>
            <person name="Lipzen A."/>
            <person name="Chen C."/>
            <person name="Yanf M."/>
            <person name="Daum C."/>
            <person name="Ng V."/>
            <person name="Clum A."/>
            <person name="Steindorff A."/>
            <person name="Ohm R."/>
            <person name="Martin F."/>
            <person name="Silar P."/>
            <person name="Natvig D."/>
            <person name="Lalanne C."/>
            <person name="Gautier V."/>
            <person name="Ament-velasquez S.L."/>
            <person name="Kruys A."/>
            <person name="Hutchinson M.I."/>
            <person name="Powell A.J."/>
            <person name="Barry K."/>
            <person name="Miller A.N."/>
            <person name="Grigoriev I.V."/>
            <person name="Debuchy R."/>
            <person name="Gladieux P."/>
            <person name="Thoren M.H."/>
            <person name="Johannesson H."/>
        </authorList>
    </citation>
    <scope>NUCLEOTIDE SEQUENCE</scope>
    <source>
        <strain evidence="3">FGSC 1904</strain>
    </source>
</reference>
<keyword evidence="4" id="KW-1185">Reference proteome</keyword>
<feature type="transmembrane region" description="Helical" evidence="2">
    <location>
        <begin position="215"/>
        <end position="237"/>
    </location>
</feature>
<dbReference type="AlphaFoldDB" id="A0AAE0PB41"/>
<feature type="region of interest" description="Disordered" evidence="1">
    <location>
        <begin position="242"/>
        <end position="309"/>
    </location>
</feature>
<feature type="compositionally biased region" description="Low complexity" evidence="1">
    <location>
        <begin position="169"/>
        <end position="196"/>
    </location>
</feature>
<evidence type="ECO:0000313" key="4">
    <source>
        <dbReference type="Proteomes" id="UP001281003"/>
    </source>
</evidence>